<protein>
    <submittedName>
        <fullName evidence="4">Repeat domain-containing protein</fullName>
    </submittedName>
</protein>
<evidence type="ECO:0000256" key="3">
    <source>
        <dbReference type="SAM" id="MobiDB-lite"/>
    </source>
</evidence>
<dbReference type="Pfam" id="PF13432">
    <property type="entry name" value="TPR_16"/>
    <property type="match status" value="1"/>
</dbReference>
<evidence type="ECO:0000256" key="1">
    <source>
        <dbReference type="ARBA" id="ARBA00022729"/>
    </source>
</evidence>
<name>A0A450ZIP8_9GAMM</name>
<keyword evidence="1" id="KW-0732">Signal</keyword>
<dbReference type="PROSITE" id="PS50005">
    <property type="entry name" value="TPR"/>
    <property type="match status" value="1"/>
</dbReference>
<dbReference type="PANTHER" id="PTHR46580:SF4">
    <property type="entry name" value="ATP_GTP-BINDING PROTEIN"/>
    <property type="match status" value="1"/>
</dbReference>
<dbReference type="InterPro" id="IPR019734">
    <property type="entry name" value="TPR_rpt"/>
</dbReference>
<dbReference type="SUPFAM" id="SSF48452">
    <property type="entry name" value="TPR-like"/>
    <property type="match status" value="1"/>
</dbReference>
<dbReference type="SUPFAM" id="SSF69318">
    <property type="entry name" value="Integrin alpha N-terminal domain"/>
    <property type="match status" value="2"/>
</dbReference>
<dbReference type="PROSITE" id="PS50293">
    <property type="entry name" value="TPR_REGION"/>
    <property type="match status" value="1"/>
</dbReference>
<keyword evidence="2" id="KW-0802">TPR repeat</keyword>
<dbReference type="AlphaFoldDB" id="A0A450ZIP8"/>
<sequence length="1208" mass="133583">MRSIGWIFALLVLFSLPGCENPLDGHQAKGDRSSILQTPITQALDTQAIRANNRAVGLMGQFEYDAAADVFADLVAQHPDWSDAKLNLAIAILNRQRDGDEKAALALADEVLIADPEHLRAHYIAGILRLYLSSPQDAMRHFASVVAGDPGDAYAAYYLGQCFAQQSEPEKALAEYRRALKLDPYLRSAAYGAFQALQQLRRREEARDFITQYQRLATNPRARLAEFKYTRMGPKAEALVVGVATKEQYMARPQGPVFAKPAPILADADFSLHLSKYLAEQLGKDAVPISITVMDLESDGHPDLFVAGLSAGGDEQHNLLLTGTREGGFVPAHDNPLTRVSDVNGALWGDFDNDGRPDVYLFRRGPNQLWRNGEGGVWIDVTTSTGTGNDALNTVDGTFFDADHDGDLDLFLVNEDGPNALLHNNLDGTFRTNALGGSMQADSNRDQASLTVIPSDLDRDRDADIIVLNRKSPHQVYINDRLWAYHASKNFQVFQSTPALSATVGDADADGWPEIYTLTPAGVLIRWSRRGQDDFVPERLSCVQAKDSEFSCLGIHQNVDGSEKPTIPVDSPWAQMAMLDVDGDGVLELLVATQVGWSIIRVVERPGGAGPVGEPIFTAFPEGKRLQGITPMLQAPGSGHGLVGLWVGADGDIDLLHWSPGPGRHRFLALAFSGMEDVGKSMRSNASGIGTRMAVRVGARWTIAENFRDHSGPGQNLQPVSVGLGGAPRLDFVAIDWSDGVFQSELDLDVGRLHRVTETQRQLSSCPVLFAWDGKKYRFVTDFLGVGGIGYAVGPPGEYGNPRPWENLLLSPENVLPKQGRYVFKLTEPMEESAYMDALGMKVYDLPPGWRMVLDERMNIAGEEPTGTAIFYRHEITPEKAINERGEIVTASVIDADGRVAPIGVPDRRFIGRLAQEHILTLTFSEEIYRKERQSKSGNTLLSSHAHRQRAETSVNWSNSHADAPVLVIDGWVEYPYSQTMFAAWQASAAWEAPTVEVLGSDGKWHTILSQFGYPAGMPRRMSVPLRGLPPGASMLRLRTNQEIYWDRIAVAFPEPLPEMRKHTLSLEMARLAAVGFPERTDDSQRRPRFDYNRRRPFEDMRSMAGFYTEYGPVDELLSEIDDAIAIFGAGEEIHVEFTAPPESPPPGWRRYMVLETHGWTKDRDLYTKDGETVGPLPGKGRPSERREVLHARYNTRYVEGAGYYSHR</sequence>
<dbReference type="SMART" id="SM00028">
    <property type="entry name" value="TPR"/>
    <property type="match status" value="1"/>
</dbReference>
<evidence type="ECO:0000313" key="5">
    <source>
        <dbReference type="EMBL" id="VFK55127.1"/>
    </source>
</evidence>
<dbReference type="EMBL" id="CAADFV010000025">
    <property type="protein sequence ID" value="VFK55127.1"/>
    <property type="molecule type" value="Genomic_DNA"/>
</dbReference>
<dbReference type="Pfam" id="PF13517">
    <property type="entry name" value="FG-GAP_3"/>
    <property type="match status" value="2"/>
</dbReference>
<dbReference type="InterPro" id="IPR028994">
    <property type="entry name" value="Integrin_alpha_N"/>
</dbReference>
<proteinExistence type="predicted"/>
<organism evidence="4">
    <name type="scientific">Candidatus Kentrum sp. TUN</name>
    <dbReference type="NCBI Taxonomy" id="2126343"/>
    <lineage>
        <taxon>Bacteria</taxon>
        <taxon>Pseudomonadati</taxon>
        <taxon>Pseudomonadota</taxon>
        <taxon>Gammaproteobacteria</taxon>
        <taxon>Candidatus Kentrum</taxon>
    </lineage>
</organism>
<dbReference type="PANTHER" id="PTHR46580">
    <property type="entry name" value="SENSOR KINASE-RELATED"/>
    <property type="match status" value="1"/>
</dbReference>
<dbReference type="InterPro" id="IPR011990">
    <property type="entry name" value="TPR-like_helical_dom_sf"/>
</dbReference>
<gene>
    <name evidence="5" type="ORF">BECKTUN1418E_GA0071001_10253</name>
    <name evidence="4" type="ORF">BECKTUN1418F_GA0071002_10253</name>
</gene>
<evidence type="ECO:0000256" key="2">
    <source>
        <dbReference type="PROSITE-ProRule" id="PRU00339"/>
    </source>
</evidence>
<evidence type="ECO:0000313" key="4">
    <source>
        <dbReference type="EMBL" id="VFK53588.1"/>
    </source>
</evidence>
<dbReference type="Gene3D" id="1.25.40.10">
    <property type="entry name" value="Tetratricopeptide repeat domain"/>
    <property type="match status" value="1"/>
</dbReference>
<accession>A0A450ZIP8</accession>
<dbReference type="EMBL" id="CAADFY010000025">
    <property type="protein sequence ID" value="VFK53588.1"/>
    <property type="molecule type" value="Genomic_DNA"/>
</dbReference>
<feature type="region of interest" description="Disordered" evidence="3">
    <location>
        <begin position="1166"/>
        <end position="1185"/>
    </location>
</feature>
<feature type="repeat" description="TPR" evidence="2">
    <location>
        <begin position="153"/>
        <end position="186"/>
    </location>
</feature>
<dbReference type="InterPro" id="IPR013517">
    <property type="entry name" value="FG-GAP"/>
</dbReference>
<reference evidence="4" key="1">
    <citation type="submission" date="2019-02" db="EMBL/GenBank/DDBJ databases">
        <authorList>
            <person name="Gruber-Vodicka R. H."/>
            <person name="Seah K. B. B."/>
        </authorList>
    </citation>
    <scope>NUCLEOTIDE SEQUENCE</scope>
    <source>
        <strain evidence="5">BECK_BY2</strain>
        <strain evidence="4">BECK_BY3</strain>
    </source>
</reference>